<comment type="caution">
    <text evidence="1">The sequence shown here is derived from an EMBL/GenBank/DDBJ whole genome shotgun (WGS) entry which is preliminary data.</text>
</comment>
<dbReference type="RefSeq" id="WP_284076886.1">
    <property type="nucleotide sequence ID" value="NZ_JAVLSM010000007.1"/>
</dbReference>
<evidence type="ECO:0000313" key="1">
    <source>
        <dbReference type="EMBL" id="MDT0337418.1"/>
    </source>
</evidence>
<reference evidence="1" key="1">
    <citation type="submission" date="2023-02" db="EMBL/GenBank/DDBJ databases">
        <title>Description of Herbaspirillum huttiense subsp. nephrolepsisexaltata and Herbaspirillum huttiense subsp. lycopersicon.</title>
        <authorList>
            <person name="Poudel M."/>
            <person name="Sharma A."/>
            <person name="Goss E."/>
            <person name="Tapia J.H."/>
            <person name="Harmon C.M."/>
            <person name="Jones J.B."/>
        </authorList>
    </citation>
    <scope>NUCLEOTIDE SEQUENCE</scope>
    <source>
        <strain evidence="1">NC40101</strain>
    </source>
</reference>
<accession>A0AAE4G7T0</accession>
<dbReference type="AlphaFoldDB" id="A0AAE4G7T0"/>
<protein>
    <submittedName>
        <fullName evidence="1">Uncharacterized protein</fullName>
    </submittedName>
</protein>
<gene>
    <name evidence="1" type="ORF">RJN63_11310</name>
</gene>
<sequence length="206" mass="22519">MSATAKNLSDTSKIEFAIEGRYPGGRLYSDTMRARTAIEAMTQTLARQRYAVDGGDITVQRVINTRTLEAPLQGEFSAALSLLSENEAMDAVVAKALTLLPVTLVPSGTAKANHSPEYRLRVYAEYFDLLLRARSGWFDGIQPGHADDGHLLQFEDKRGVKSTFSPALALAELAEFILEQQVHLPALQVREFALLAGHVVNEAAFA</sequence>
<name>A0AAE4G7T0_9BURK</name>
<dbReference type="EMBL" id="JAVRAA010000005">
    <property type="protein sequence ID" value="MDT0337418.1"/>
    <property type="molecule type" value="Genomic_DNA"/>
</dbReference>
<proteinExistence type="predicted"/>
<organism evidence="1">
    <name type="scientific">Herbaspirillum huttiense subsp. nephrolepidis</name>
    <dbReference type="NCBI Taxonomy" id="3075126"/>
    <lineage>
        <taxon>Bacteria</taxon>
        <taxon>Pseudomonadati</taxon>
        <taxon>Pseudomonadota</taxon>
        <taxon>Betaproteobacteria</taxon>
        <taxon>Burkholderiales</taxon>
        <taxon>Oxalobacteraceae</taxon>
        <taxon>Herbaspirillum</taxon>
    </lineage>
</organism>